<keyword evidence="11" id="KW-1185">Reference proteome</keyword>
<evidence type="ECO:0000256" key="7">
    <source>
        <dbReference type="ARBA" id="ARBA00023136"/>
    </source>
</evidence>
<protein>
    <submittedName>
        <fullName evidence="10">MFS transporter</fullName>
    </submittedName>
</protein>
<feature type="transmembrane region" description="Helical" evidence="8">
    <location>
        <begin position="154"/>
        <end position="174"/>
    </location>
</feature>
<dbReference type="Gene3D" id="1.20.1250.20">
    <property type="entry name" value="MFS general substrate transporter like domains"/>
    <property type="match status" value="2"/>
</dbReference>
<keyword evidence="6 8" id="KW-1133">Transmembrane helix</keyword>
<dbReference type="InterPro" id="IPR020846">
    <property type="entry name" value="MFS_dom"/>
</dbReference>
<feature type="transmembrane region" description="Helical" evidence="8">
    <location>
        <begin position="131"/>
        <end position="148"/>
    </location>
</feature>
<feature type="transmembrane region" description="Helical" evidence="8">
    <location>
        <begin position="259"/>
        <end position="279"/>
    </location>
</feature>
<dbReference type="PROSITE" id="PS50850">
    <property type="entry name" value="MFS"/>
    <property type="match status" value="1"/>
</dbReference>
<dbReference type="PATRIC" id="fig|330734.3.peg.2125"/>
<dbReference type="Pfam" id="PF12832">
    <property type="entry name" value="MFS_1_like"/>
    <property type="match status" value="1"/>
</dbReference>
<evidence type="ECO:0000313" key="11">
    <source>
        <dbReference type="Proteomes" id="UP000036406"/>
    </source>
</evidence>
<feature type="transmembrane region" description="Helical" evidence="8">
    <location>
        <begin position="33"/>
        <end position="57"/>
    </location>
</feature>
<dbReference type="SUPFAM" id="SSF103473">
    <property type="entry name" value="MFS general substrate transporter"/>
    <property type="match status" value="1"/>
</dbReference>
<dbReference type="PIRSF" id="PIRSF004925">
    <property type="entry name" value="HcaT"/>
    <property type="match status" value="1"/>
</dbReference>
<feature type="transmembrane region" description="Helical" evidence="8">
    <location>
        <begin position="92"/>
        <end position="111"/>
    </location>
</feature>
<evidence type="ECO:0000313" key="10">
    <source>
        <dbReference type="EMBL" id="AKO52719.1"/>
    </source>
</evidence>
<gene>
    <name evidence="10" type="ORF">ABA45_10105</name>
</gene>
<feature type="transmembrane region" description="Helical" evidence="8">
    <location>
        <begin position="232"/>
        <end position="252"/>
    </location>
</feature>
<feature type="transmembrane region" description="Helical" evidence="8">
    <location>
        <begin position="9"/>
        <end position="27"/>
    </location>
</feature>
<dbReference type="GO" id="GO:0015528">
    <property type="term" value="F:lactose:proton symporter activity"/>
    <property type="evidence" value="ECO:0007669"/>
    <property type="project" value="TreeGrafter"/>
</dbReference>
<dbReference type="InterPro" id="IPR036259">
    <property type="entry name" value="MFS_trans_sf"/>
</dbReference>
<accession>A0A0H4I1B5</accession>
<keyword evidence="3" id="KW-1003">Cell membrane</keyword>
<keyword evidence="7 8" id="KW-0472">Membrane</keyword>
<comment type="subcellular location">
    <subcellularLocation>
        <location evidence="1">Cell inner membrane</location>
        <topology evidence="1">Multi-pass membrane protein</topology>
    </subcellularLocation>
</comment>
<dbReference type="STRING" id="330734.ABA45_10105"/>
<feature type="transmembrane region" description="Helical" evidence="8">
    <location>
        <begin position="194"/>
        <end position="212"/>
    </location>
</feature>
<evidence type="ECO:0000256" key="5">
    <source>
        <dbReference type="ARBA" id="ARBA00022692"/>
    </source>
</evidence>
<feature type="transmembrane region" description="Helical" evidence="8">
    <location>
        <begin position="353"/>
        <end position="371"/>
    </location>
</feature>
<feature type="transmembrane region" description="Helical" evidence="8">
    <location>
        <begin position="69"/>
        <end position="86"/>
    </location>
</feature>
<keyword evidence="2" id="KW-0813">Transport</keyword>
<dbReference type="KEGG" id="mpq:ABA45_10105"/>
<dbReference type="PANTHER" id="PTHR23522">
    <property type="entry name" value="BLL5896 PROTEIN"/>
    <property type="match status" value="1"/>
</dbReference>
<evidence type="ECO:0000256" key="3">
    <source>
        <dbReference type="ARBA" id="ARBA00022475"/>
    </source>
</evidence>
<evidence type="ECO:0000256" key="8">
    <source>
        <dbReference type="SAM" id="Phobius"/>
    </source>
</evidence>
<sequence length="390" mass="42897">MTHWRLSNLYFWFFALLGGMLPYWSLYLDGRGFSYLQIASLMATIQLTKIVAPSVWGYLGDRTGQRVRLVRFGTITGSLCFAGVFLEPGFTGLLLVMLAFTFFWNAVLPLYEVITLQVLGSQRNQYGKIRLWGSVGFIAAVALIGVLLEWVDIRYLPMLLIPLFAGIAVSAWMLPVEKIVRIQKSPRGSLKAILTHPAVIAFFVMNFLLQVAHGSYYTFFSIHLQLHDYGKLAIGLLWSLGVIAEIVLFMVMHRLGARFSVRNIVLAALLLSLLRWLLIAEMASVLPVLIFAQLLHAASYGALHAVSVQYIQGFFGRHHHGQGQALYSGLTFGAGGALGAWGAGFLVDGIDTSAAFLGSAVVTALAFAAAWRGLRPPPPPPELERGRGQI</sequence>
<dbReference type="AlphaFoldDB" id="A0A0H4I1B5"/>
<feature type="domain" description="Major facilitator superfamily (MFS) profile" evidence="9">
    <location>
        <begin position="138"/>
        <end position="390"/>
    </location>
</feature>
<dbReference type="NCBIfam" id="NF037955">
    <property type="entry name" value="mfs"/>
    <property type="match status" value="1"/>
</dbReference>
<name>A0A0H4I1B5_9GAMM</name>
<dbReference type="RefSeq" id="WP_048385829.1">
    <property type="nucleotide sequence ID" value="NZ_CP011494.1"/>
</dbReference>
<dbReference type="Proteomes" id="UP000036406">
    <property type="component" value="Chromosome"/>
</dbReference>
<evidence type="ECO:0000256" key="4">
    <source>
        <dbReference type="ARBA" id="ARBA00022519"/>
    </source>
</evidence>
<keyword evidence="4" id="KW-0997">Cell inner membrane</keyword>
<organism evidence="10 11">
    <name type="scientific">Marinobacter psychrophilus</name>
    <dbReference type="NCBI Taxonomy" id="330734"/>
    <lineage>
        <taxon>Bacteria</taxon>
        <taxon>Pseudomonadati</taxon>
        <taxon>Pseudomonadota</taxon>
        <taxon>Gammaproteobacteria</taxon>
        <taxon>Pseudomonadales</taxon>
        <taxon>Marinobacteraceae</taxon>
        <taxon>Marinobacter</taxon>
    </lineage>
</organism>
<dbReference type="EMBL" id="CP011494">
    <property type="protein sequence ID" value="AKO52719.1"/>
    <property type="molecule type" value="Genomic_DNA"/>
</dbReference>
<dbReference type="InterPro" id="IPR024989">
    <property type="entry name" value="MFS_assoc_dom"/>
</dbReference>
<reference evidence="10 11" key="1">
    <citation type="submission" date="2015-05" db="EMBL/GenBank/DDBJ databases">
        <title>Complete genome of Marinobacter psychrophilus strain 20041T isolated from sea-ice of the Canadian Basin.</title>
        <authorList>
            <person name="Song L."/>
            <person name="Ren L."/>
            <person name="Yu Y."/>
            <person name="Wang X."/>
        </authorList>
    </citation>
    <scope>NUCLEOTIDE SEQUENCE [LARGE SCALE GENOMIC DNA]</scope>
    <source>
        <strain evidence="10 11">20041</strain>
    </source>
</reference>
<dbReference type="InterPro" id="IPR026032">
    <property type="entry name" value="HcaT-like"/>
</dbReference>
<dbReference type="GO" id="GO:0005886">
    <property type="term" value="C:plasma membrane"/>
    <property type="evidence" value="ECO:0007669"/>
    <property type="project" value="UniProtKB-SubCell"/>
</dbReference>
<feature type="transmembrane region" description="Helical" evidence="8">
    <location>
        <begin position="326"/>
        <end position="347"/>
    </location>
</feature>
<evidence type="ECO:0000256" key="1">
    <source>
        <dbReference type="ARBA" id="ARBA00004429"/>
    </source>
</evidence>
<keyword evidence="5 8" id="KW-0812">Transmembrane</keyword>
<proteinExistence type="predicted"/>
<evidence type="ECO:0000256" key="2">
    <source>
        <dbReference type="ARBA" id="ARBA00022448"/>
    </source>
</evidence>
<dbReference type="GO" id="GO:0030395">
    <property type="term" value="F:lactose binding"/>
    <property type="evidence" value="ECO:0007669"/>
    <property type="project" value="TreeGrafter"/>
</dbReference>
<evidence type="ECO:0000256" key="6">
    <source>
        <dbReference type="ARBA" id="ARBA00022989"/>
    </source>
</evidence>
<dbReference type="PANTHER" id="PTHR23522:SF10">
    <property type="entry name" value="3-PHENYLPROPIONIC ACID TRANSPORTER-RELATED"/>
    <property type="match status" value="1"/>
</dbReference>
<evidence type="ECO:0000259" key="9">
    <source>
        <dbReference type="PROSITE" id="PS50850"/>
    </source>
</evidence>